<dbReference type="Pfam" id="PF00487">
    <property type="entry name" value="FA_desaturase"/>
    <property type="match status" value="1"/>
</dbReference>
<dbReference type="RefSeq" id="WP_148338885.1">
    <property type="nucleotide sequence ID" value="NZ_LR699119.1"/>
</dbReference>
<name>A0A5E4PF26_9COXI</name>
<evidence type="ECO:0000256" key="12">
    <source>
        <dbReference type="SAM" id="Phobius"/>
    </source>
</evidence>
<dbReference type="AlphaFoldDB" id="A0A5E4PF26"/>
<evidence type="ECO:0000256" key="11">
    <source>
        <dbReference type="ARBA" id="ARBA00023136"/>
    </source>
</evidence>
<dbReference type="OrthoDB" id="4759734at2"/>
<sequence>MSKTASPAYFHLKKLGYLAFLLLALMPYLSALLGQYSHAPNLSAYLTLSFSFILVPLLDHVLGHDSGNPDKTTEKKLSTEFYYEFITSLCVPLQYLMLVFGAYYMIAANLNIWGMLGWSASIGLVNSSVGITAAHELIHKNSFHERLAGGLLLASVCYSTFKVEHIRGHHVWVGTCRDRTTAKYNQSVYKFLLGVLPFNFLSGWKLEWERLVRRGFNPLGWRNELIWWHTLSLVLAVALALLFGWLGLAFFIVQSAVAIIVLEIINYVEHYGLARKQLANGLYEPVSQEHSWNSDFLLSNLMLFHLQRHSDHHQQSKKRFQLLLHHDTSPQLPSGYPAMILLALCPPLWFRIINPKIKNAAAGG</sequence>
<accession>A0A5E4PF26</accession>
<dbReference type="CDD" id="cd03512">
    <property type="entry name" value="Alkane-hydroxylase"/>
    <property type="match status" value="1"/>
</dbReference>
<evidence type="ECO:0000256" key="5">
    <source>
        <dbReference type="ARBA" id="ARBA00022692"/>
    </source>
</evidence>
<dbReference type="EMBL" id="LR699119">
    <property type="protein sequence ID" value="VVC75589.1"/>
    <property type="molecule type" value="Genomic_DNA"/>
</dbReference>
<feature type="transmembrane region" description="Helical" evidence="12">
    <location>
        <begin position="225"/>
        <end position="243"/>
    </location>
</feature>
<dbReference type="GO" id="GO:0004497">
    <property type="term" value="F:monooxygenase activity"/>
    <property type="evidence" value="ECO:0007669"/>
    <property type="project" value="UniProtKB-KW"/>
</dbReference>
<comment type="similarity">
    <text evidence="2">Belongs to the fatty acid desaturase type 1 family. AlkB subfamily.</text>
</comment>
<dbReference type="PANTHER" id="PTHR38674:SF1">
    <property type="entry name" value="ALKANE 1-MONOOXYGENASE 1"/>
    <property type="match status" value="1"/>
</dbReference>
<proteinExistence type="inferred from homology"/>
<keyword evidence="9" id="KW-0408">Iron</keyword>
<feature type="domain" description="Fatty acid desaturase" evidence="13">
    <location>
        <begin position="113"/>
        <end position="338"/>
    </location>
</feature>
<comment type="subcellular location">
    <subcellularLocation>
        <location evidence="1">Cell inner membrane</location>
        <topology evidence="1">Multi-pass membrane protein</topology>
    </subcellularLocation>
</comment>
<evidence type="ECO:0000256" key="8">
    <source>
        <dbReference type="ARBA" id="ARBA00023002"/>
    </source>
</evidence>
<feature type="transmembrane region" description="Helical" evidence="12">
    <location>
        <begin position="249"/>
        <end position="268"/>
    </location>
</feature>
<dbReference type="InterPro" id="IPR005804">
    <property type="entry name" value="FA_desaturase_dom"/>
</dbReference>
<reference evidence="14 15" key="1">
    <citation type="submission" date="2019-08" db="EMBL/GenBank/DDBJ databases">
        <authorList>
            <person name="Guy L."/>
        </authorList>
    </citation>
    <scope>NUCLEOTIDE SEQUENCE [LARGE SCALE GENOMIC DNA]</scope>
    <source>
        <strain evidence="14 15">SGT-108</strain>
    </source>
</reference>
<dbReference type="GO" id="GO:0006629">
    <property type="term" value="P:lipid metabolic process"/>
    <property type="evidence" value="ECO:0007669"/>
    <property type="project" value="InterPro"/>
</dbReference>
<evidence type="ECO:0000256" key="10">
    <source>
        <dbReference type="ARBA" id="ARBA00023033"/>
    </source>
</evidence>
<evidence type="ECO:0000259" key="13">
    <source>
        <dbReference type="Pfam" id="PF00487"/>
    </source>
</evidence>
<keyword evidence="4" id="KW-0997">Cell inner membrane</keyword>
<evidence type="ECO:0000256" key="1">
    <source>
        <dbReference type="ARBA" id="ARBA00004429"/>
    </source>
</evidence>
<organism evidence="14 15">
    <name type="scientific">Aquicella siphonis</name>
    <dbReference type="NCBI Taxonomy" id="254247"/>
    <lineage>
        <taxon>Bacteria</taxon>
        <taxon>Pseudomonadati</taxon>
        <taxon>Pseudomonadota</taxon>
        <taxon>Gammaproteobacteria</taxon>
        <taxon>Legionellales</taxon>
        <taxon>Coxiellaceae</taxon>
        <taxon>Aquicella</taxon>
    </lineage>
</organism>
<keyword evidence="10 14" id="KW-0503">Monooxygenase</keyword>
<evidence type="ECO:0000256" key="6">
    <source>
        <dbReference type="ARBA" id="ARBA00022723"/>
    </source>
</evidence>
<keyword evidence="7 12" id="KW-1133">Transmembrane helix</keyword>
<feature type="transmembrane region" description="Helical" evidence="12">
    <location>
        <begin position="187"/>
        <end position="204"/>
    </location>
</feature>
<keyword evidence="11 12" id="KW-0472">Membrane</keyword>
<evidence type="ECO:0000313" key="14">
    <source>
        <dbReference type="EMBL" id="VVC75589.1"/>
    </source>
</evidence>
<protein>
    <submittedName>
        <fullName evidence="14">Alkane 1-monooxygenase 2</fullName>
    </submittedName>
</protein>
<evidence type="ECO:0000313" key="15">
    <source>
        <dbReference type="Proteomes" id="UP000324194"/>
    </source>
</evidence>
<dbReference type="PANTHER" id="PTHR38674">
    <property type="entry name" value="ALKANE 1-MONOOXYGENASE 1"/>
    <property type="match status" value="1"/>
</dbReference>
<keyword evidence="6" id="KW-0479">Metal-binding</keyword>
<feature type="transmembrane region" description="Helical" evidence="12">
    <location>
        <begin position="42"/>
        <end position="62"/>
    </location>
</feature>
<evidence type="ECO:0000256" key="7">
    <source>
        <dbReference type="ARBA" id="ARBA00022989"/>
    </source>
</evidence>
<keyword evidence="15" id="KW-1185">Reference proteome</keyword>
<dbReference type="GO" id="GO:0046872">
    <property type="term" value="F:metal ion binding"/>
    <property type="evidence" value="ECO:0007669"/>
    <property type="project" value="UniProtKB-KW"/>
</dbReference>
<feature type="transmembrane region" description="Helical" evidence="12">
    <location>
        <begin position="112"/>
        <end position="131"/>
    </location>
</feature>
<dbReference type="KEGG" id="asip:AQUSIP_08790"/>
<evidence type="ECO:0000256" key="3">
    <source>
        <dbReference type="ARBA" id="ARBA00022475"/>
    </source>
</evidence>
<gene>
    <name evidence="14" type="primary">alkB2</name>
    <name evidence="14" type="ORF">AQUSIP_08790</name>
</gene>
<evidence type="ECO:0000256" key="9">
    <source>
        <dbReference type="ARBA" id="ARBA00023004"/>
    </source>
</evidence>
<dbReference type="InterPro" id="IPR033885">
    <property type="entry name" value="AlkB/XylM"/>
</dbReference>
<evidence type="ECO:0000256" key="4">
    <source>
        <dbReference type="ARBA" id="ARBA00022519"/>
    </source>
</evidence>
<dbReference type="GO" id="GO:0005886">
    <property type="term" value="C:plasma membrane"/>
    <property type="evidence" value="ECO:0007669"/>
    <property type="project" value="UniProtKB-SubCell"/>
</dbReference>
<evidence type="ECO:0000256" key="2">
    <source>
        <dbReference type="ARBA" id="ARBA00010823"/>
    </source>
</evidence>
<dbReference type="Proteomes" id="UP000324194">
    <property type="component" value="Chromosome 1"/>
</dbReference>
<keyword evidence="3" id="KW-1003">Cell membrane</keyword>
<feature type="transmembrane region" description="Helical" evidence="12">
    <location>
        <begin position="82"/>
        <end position="106"/>
    </location>
</feature>
<keyword evidence="8" id="KW-0560">Oxidoreductase</keyword>
<keyword evidence="5 12" id="KW-0812">Transmembrane</keyword>
<feature type="transmembrane region" description="Helical" evidence="12">
    <location>
        <begin position="15"/>
        <end position="36"/>
    </location>
</feature>